<dbReference type="PANTHER" id="PTHR11895">
    <property type="entry name" value="TRANSAMIDASE"/>
    <property type="match status" value="1"/>
</dbReference>
<comment type="caution">
    <text evidence="9">The sequence shown here is derived from an EMBL/GenBank/DDBJ whole genome shotgun (WGS) entry which is preliminary data.</text>
</comment>
<dbReference type="GO" id="GO:0005524">
    <property type="term" value="F:ATP binding"/>
    <property type="evidence" value="ECO:0007669"/>
    <property type="project" value="UniProtKB-KW"/>
</dbReference>
<protein>
    <recommendedName>
        <fullName evidence="7">Glutamyl-tRNA(Gln) amidotransferase subunit A</fullName>
        <shortName evidence="7">Glu-ADT subunit A</shortName>
        <ecNumber evidence="7">6.3.5.7</ecNumber>
    </recommendedName>
</protein>
<evidence type="ECO:0000256" key="7">
    <source>
        <dbReference type="HAMAP-Rule" id="MF_00120"/>
    </source>
</evidence>
<dbReference type="NCBIfam" id="TIGR00132">
    <property type="entry name" value="gatA"/>
    <property type="match status" value="1"/>
</dbReference>
<dbReference type="AlphaFoldDB" id="A0A538SAB3"/>
<keyword evidence="9" id="KW-0808">Transferase</keyword>
<dbReference type="EC" id="6.3.5.7" evidence="7"/>
<dbReference type="EMBL" id="VBOT01000146">
    <property type="protein sequence ID" value="TMQ48312.1"/>
    <property type="molecule type" value="Genomic_DNA"/>
</dbReference>
<keyword evidence="2 7" id="KW-0436">Ligase</keyword>
<organism evidence="9 10">
    <name type="scientific">Eiseniibacteriota bacterium</name>
    <dbReference type="NCBI Taxonomy" id="2212470"/>
    <lineage>
        <taxon>Bacteria</taxon>
        <taxon>Candidatus Eiseniibacteriota</taxon>
    </lineage>
</organism>
<dbReference type="PANTHER" id="PTHR11895:SF151">
    <property type="entry name" value="GLUTAMYL-TRNA(GLN) AMIDOTRANSFERASE SUBUNIT A"/>
    <property type="match status" value="1"/>
</dbReference>
<feature type="domain" description="Amidase" evidence="8">
    <location>
        <begin position="55"/>
        <end position="462"/>
    </location>
</feature>
<evidence type="ECO:0000256" key="6">
    <source>
        <dbReference type="ARBA" id="ARBA00047407"/>
    </source>
</evidence>
<reference evidence="9 10" key="1">
    <citation type="journal article" date="2019" name="Nat. Microbiol.">
        <title>Mediterranean grassland soil C-N compound turnover is dependent on rainfall and depth, and is mediated by genomically divergent microorganisms.</title>
        <authorList>
            <person name="Diamond S."/>
            <person name="Andeer P.F."/>
            <person name="Li Z."/>
            <person name="Crits-Christoph A."/>
            <person name="Burstein D."/>
            <person name="Anantharaman K."/>
            <person name="Lane K.R."/>
            <person name="Thomas B.C."/>
            <person name="Pan C."/>
            <person name="Northen T.R."/>
            <person name="Banfield J.F."/>
        </authorList>
    </citation>
    <scope>NUCLEOTIDE SEQUENCE [LARGE SCALE GENOMIC DNA]</scope>
    <source>
        <strain evidence="9">WS_3</strain>
    </source>
</reference>
<evidence type="ECO:0000259" key="8">
    <source>
        <dbReference type="Pfam" id="PF01425"/>
    </source>
</evidence>
<feature type="active site" description="Charge relay system" evidence="7">
    <location>
        <position position="75"/>
    </location>
</feature>
<proteinExistence type="inferred from homology"/>
<evidence type="ECO:0000256" key="3">
    <source>
        <dbReference type="ARBA" id="ARBA00022741"/>
    </source>
</evidence>
<keyword evidence="5 7" id="KW-0648">Protein biosynthesis</keyword>
<feature type="active site" description="Charge relay system" evidence="7">
    <location>
        <position position="150"/>
    </location>
</feature>
<dbReference type="InterPro" id="IPR020556">
    <property type="entry name" value="Amidase_CS"/>
</dbReference>
<keyword evidence="4 7" id="KW-0067">ATP-binding</keyword>
<sequence length="491" mass="52290">MSAAEAWRLSAASLADGVRAGSIGYQEAIESGWEGPAARWEPDVHAVVHADPEVRRRGAAGSNGGPLAGVPVLVKDNLCTMDYPTTCGSRILGGYRPPYDATVVARLREAGAVITGKGNMDEFAMGSSTEYSCYGPTRNPYDLERVPGGSSGGPAAAVAYGLCPIGLGSDTGGSVRQPAAFCGVFGLKPTYGRLSRYGLVAFGSSLDQVGIFARHAGDVALAYAALAGPDPFDATTRLGPAPGVSDWDRGVRGLTFGWPANLWKEGVDPEVVGALEQAAACLERCGARRSPLDFLPGEYAVATYYLVATAEASSNLARFDGVRYGFRHPESDDVRALYTRTRSAGFGPEVQRRILLGTYALSAGYYDAYYLTAQRARTRIRREYEAAFARCDFMLMPAAPSLPFRLGEKTDDPLEMYLSDIFTLGANLAGIPGLTVPLDLSAAGLPRAVQLLGPEDSEPLLLGAARVIEVRGEETRLGRDHLTEFAWPTKR</sequence>
<evidence type="ECO:0000256" key="2">
    <source>
        <dbReference type="ARBA" id="ARBA00022598"/>
    </source>
</evidence>
<dbReference type="GO" id="GO:0030956">
    <property type="term" value="C:glutamyl-tRNA(Gln) amidotransferase complex"/>
    <property type="evidence" value="ECO:0007669"/>
    <property type="project" value="InterPro"/>
</dbReference>
<gene>
    <name evidence="7 9" type="primary">gatA</name>
    <name evidence="9" type="ORF">E6K73_12240</name>
</gene>
<keyword evidence="3 7" id="KW-0547">Nucleotide-binding</keyword>
<comment type="subunit">
    <text evidence="7">Heterotrimer of A, B and C subunits.</text>
</comment>
<dbReference type="InterPro" id="IPR036928">
    <property type="entry name" value="AS_sf"/>
</dbReference>
<feature type="active site" description="Acyl-ester intermediate" evidence="7">
    <location>
        <position position="174"/>
    </location>
</feature>
<dbReference type="GO" id="GO:0006412">
    <property type="term" value="P:translation"/>
    <property type="evidence" value="ECO:0007669"/>
    <property type="project" value="UniProtKB-UniRule"/>
</dbReference>
<dbReference type="PROSITE" id="PS00571">
    <property type="entry name" value="AMIDASES"/>
    <property type="match status" value="1"/>
</dbReference>
<evidence type="ECO:0000256" key="1">
    <source>
        <dbReference type="ARBA" id="ARBA00008069"/>
    </source>
</evidence>
<comment type="similarity">
    <text evidence="1 7">Belongs to the amidase family. GatA subfamily.</text>
</comment>
<dbReference type="Gene3D" id="3.90.1300.10">
    <property type="entry name" value="Amidase signature (AS) domain"/>
    <property type="match status" value="1"/>
</dbReference>
<dbReference type="InterPro" id="IPR023631">
    <property type="entry name" value="Amidase_dom"/>
</dbReference>
<comment type="function">
    <text evidence="7">Allows the formation of correctly charged Gln-tRNA(Gln) through the transamidation of misacylated Glu-tRNA(Gln) in organisms which lack glutaminyl-tRNA synthetase. The reaction takes place in the presence of glutamine and ATP through an activated gamma-phospho-Glu-tRNA(Gln).</text>
</comment>
<evidence type="ECO:0000313" key="10">
    <source>
        <dbReference type="Proteomes" id="UP000320184"/>
    </source>
</evidence>
<dbReference type="Proteomes" id="UP000320184">
    <property type="component" value="Unassembled WGS sequence"/>
</dbReference>
<name>A0A538SAB3_UNCEI</name>
<evidence type="ECO:0000313" key="9">
    <source>
        <dbReference type="EMBL" id="TMQ48312.1"/>
    </source>
</evidence>
<comment type="catalytic activity">
    <reaction evidence="6 7">
        <text>L-glutamyl-tRNA(Gln) + L-glutamine + ATP + H2O = L-glutaminyl-tRNA(Gln) + L-glutamate + ADP + phosphate + H(+)</text>
        <dbReference type="Rhea" id="RHEA:17521"/>
        <dbReference type="Rhea" id="RHEA-COMP:9681"/>
        <dbReference type="Rhea" id="RHEA-COMP:9684"/>
        <dbReference type="ChEBI" id="CHEBI:15377"/>
        <dbReference type="ChEBI" id="CHEBI:15378"/>
        <dbReference type="ChEBI" id="CHEBI:29985"/>
        <dbReference type="ChEBI" id="CHEBI:30616"/>
        <dbReference type="ChEBI" id="CHEBI:43474"/>
        <dbReference type="ChEBI" id="CHEBI:58359"/>
        <dbReference type="ChEBI" id="CHEBI:78520"/>
        <dbReference type="ChEBI" id="CHEBI:78521"/>
        <dbReference type="ChEBI" id="CHEBI:456216"/>
        <dbReference type="EC" id="6.3.5.7"/>
    </reaction>
</comment>
<dbReference type="Pfam" id="PF01425">
    <property type="entry name" value="Amidase"/>
    <property type="match status" value="1"/>
</dbReference>
<dbReference type="GO" id="GO:0050567">
    <property type="term" value="F:glutaminyl-tRNA synthase (glutamine-hydrolyzing) activity"/>
    <property type="evidence" value="ECO:0007669"/>
    <property type="project" value="UniProtKB-UniRule"/>
</dbReference>
<dbReference type="HAMAP" id="MF_00120">
    <property type="entry name" value="GatA"/>
    <property type="match status" value="1"/>
</dbReference>
<dbReference type="SUPFAM" id="SSF75304">
    <property type="entry name" value="Amidase signature (AS) enzymes"/>
    <property type="match status" value="1"/>
</dbReference>
<accession>A0A538SAB3</accession>
<dbReference type="GO" id="GO:0016740">
    <property type="term" value="F:transferase activity"/>
    <property type="evidence" value="ECO:0007669"/>
    <property type="project" value="UniProtKB-KW"/>
</dbReference>
<evidence type="ECO:0000256" key="5">
    <source>
        <dbReference type="ARBA" id="ARBA00022917"/>
    </source>
</evidence>
<evidence type="ECO:0000256" key="4">
    <source>
        <dbReference type="ARBA" id="ARBA00022840"/>
    </source>
</evidence>
<dbReference type="InterPro" id="IPR000120">
    <property type="entry name" value="Amidase"/>
</dbReference>
<dbReference type="InterPro" id="IPR004412">
    <property type="entry name" value="GatA"/>
</dbReference>